<keyword evidence="1" id="KW-1133">Transmembrane helix</keyword>
<sequence length="54" mass="6104">MKFAYWGLLAIAVIVGIFGYLRDMQWLIFVAVGILLVAVATDPKRGFFGRRKKS</sequence>
<evidence type="ECO:0000313" key="3">
    <source>
        <dbReference type="Proteomes" id="UP000002218"/>
    </source>
</evidence>
<keyword evidence="3" id="KW-1185">Reference proteome</keyword>
<reference evidence="2 3" key="2">
    <citation type="journal article" date="2010" name="Stand. Genomic Sci.">
        <title>Complete genome sequence of Nakamurella multipartita type strain (Y-104).</title>
        <authorList>
            <person name="Tice H."/>
            <person name="Mayilraj S."/>
            <person name="Sims D."/>
            <person name="Lapidus A."/>
            <person name="Nolan M."/>
            <person name="Lucas S."/>
            <person name="Glavina Del Rio T."/>
            <person name="Copeland A."/>
            <person name="Cheng J.F."/>
            <person name="Meincke L."/>
            <person name="Bruce D."/>
            <person name="Goodwin L."/>
            <person name="Pitluck S."/>
            <person name="Ivanova N."/>
            <person name="Mavromatis K."/>
            <person name="Ovchinnikova G."/>
            <person name="Pati A."/>
            <person name="Chen A."/>
            <person name="Palaniappan K."/>
            <person name="Land M."/>
            <person name="Hauser L."/>
            <person name="Chang Y.J."/>
            <person name="Jeffries C.D."/>
            <person name="Detter J.C."/>
            <person name="Brettin T."/>
            <person name="Rohde M."/>
            <person name="Goker M."/>
            <person name="Bristow J."/>
            <person name="Eisen J.A."/>
            <person name="Markowitz V."/>
            <person name="Hugenholtz P."/>
            <person name="Kyrpides N.C."/>
            <person name="Klenk H.P."/>
            <person name="Chen F."/>
        </authorList>
    </citation>
    <scope>NUCLEOTIDE SEQUENCE [LARGE SCALE GENOMIC DNA]</scope>
    <source>
        <strain evidence="3">ATCC 700099 / DSM 44233 / CIP 104796 / JCM 9543 / NBRC 105858 / Y-104</strain>
    </source>
</reference>
<accession>C8X9P7</accession>
<keyword evidence="1" id="KW-0812">Transmembrane</keyword>
<feature type="transmembrane region" description="Helical" evidence="1">
    <location>
        <begin position="27"/>
        <end position="43"/>
    </location>
</feature>
<dbReference type="EMBL" id="CP001737">
    <property type="protein sequence ID" value="ACV79205.1"/>
    <property type="molecule type" value="Genomic_DNA"/>
</dbReference>
<dbReference type="HOGENOM" id="CLU_3045654_0_0_11"/>
<organism evidence="2 3">
    <name type="scientific">Nakamurella multipartita (strain ATCC 700099 / DSM 44233 / CIP 104796 / JCM 9543 / NBRC 105858 / Y-104)</name>
    <name type="common">Microsphaera multipartita</name>
    <dbReference type="NCBI Taxonomy" id="479431"/>
    <lineage>
        <taxon>Bacteria</taxon>
        <taxon>Bacillati</taxon>
        <taxon>Actinomycetota</taxon>
        <taxon>Actinomycetes</taxon>
        <taxon>Nakamurellales</taxon>
        <taxon>Nakamurellaceae</taxon>
        <taxon>Nakamurella</taxon>
    </lineage>
</organism>
<protein>
    <submittedName>
        <fullName evidence="2">Uncharacterized protein</fullName>
    </submittedName>
</protein>
<feature type="transmembrane region" description="Helical" evidence="1">
    <location>
        <begin position="5"/>
        <end position="21"/>
    </location>
</feature>
<dbReference type="Proteomes" id="UP000002218">
    <property type="component" value="Chromosome"/>
</dbReference>
<dbReference type="KEGG" id="nml:Namu_2863"/>
<name>C8X9P7_NAKMY</name>
<dbReference type="STRING" id="479431.Namu_2863"/>
<gene>
    <name evidence="2" type="ordered locus">Namu_2863</name>
</gene>
<dbReference type="RefSeq" id="WP_015748084.1">
    <property type="nucleotide sequence ID" value="NC_013235.1"/>
</dbReference>
<evidence type="ECO:0000256" key="1">
    <source>
        <dbReference type="SAM" id="Phobius"/>
    </source>
</evidence>
<reference evidence="3" key="1">
    <citation type="submission" date="2009-09" db="EMBL/GenBank/DDBJ databases">
        <title>The complete genome of Nakamurella multipartita DSM 44233.</title>
        <authorList>
            <consortium name="US DOE Joint Genome Institute (JGI-PGF)"/>
            <person name="Lucas S."/>
            <person name="Copeland A."/>
            <person name="Lapidus A."/>
            <person name="Glavina del Rio T."/>
            <person name="Dalin E."/>
            <person name="Tice H."/>
            <person name="Bruce D."/>
            <person name="Goodwin L."/>
            <person name="Pitluck S."/>
            <person name="Kyrpides N."/>
            <person name="Mavromatis K."/>
            <person name="Ivanova N."/>
            <person name="Ovchinnikova G."/>
            <person name="Sims D."/>
            <person name="Meincke L."/>
            <person name="Brettin T."/>
            <person name="Detter J.C."/>
            <person name="Han C."/>
            <person name="Larimer F."/>
            <person name="Land M."/>
            <person name="Hauser L."/>
            <person name="Markowitz V."/>
            <person name="Cheng J.-F."/>
            <person name="Hugenholtz P."/>
            <person name="Woyke T."/>
            <person name="Wu D."/>
            <person name="Klenk H.-P."/>
            <person name="Eisen J.A."/>
        </authorList>
    </citation>
    <scope>NUCLEOTIDE SEQUENCE [LARGE SCALE GENOMIC DNA]</scope>
    <source>
        <strain evidence="3">ATCC 700099 / DSM 44233 / CIP 104796 / JCM 9543 / NBRC 105858 / Y-104</strain>
    </source>
</reference>
<evidence type="ECO:0000313" key="2">
    <source>
        <dbReference type="EMBL" id="ACV79205.1"/>
    </source>
</evidence>
<dbReference type="InParanoid" id="C8X9P7"/>
<keyword evidence="1" id="KW-0472">Membrane</keyword>
<proteinExistence type="predicted"/>
<dbReference type="AlphaFoldDB" id="C8X9P7"/>